<evidence type="ECO:0000313" key="1">
    <source>
        <dbReference type="EMBL" id="JAU27060.1"/>
    </source>
</evidence>
<evidence type="ECO:0000313" key="4">
    <source>
        <dbReference type="EMBL" id="JAU90674.1"/>
    </source>
</evidence>
<dbReference type="EMBL" id="GEVK01001489">
    <property type="protein sequence ID" value="JAU51343.1"/>
    <property type="molecule type" value="Transcribed_RNA"/>
</dbReference>
<proteinExistence type="predicted"/>
<evidence type="ECO:0000313" key="2">
    <source>
        <dbReference type="EMBL" id="JAU51343.1"/>
    </source>
</evidence>
<sequence length="70" mass="7720">MKQEGSLEASRYVQFALVVEVLKDFACLHLAAMQLTATSLIDPLVIALSHPKLAIALVAISEIFHWAEKE</sequence>
<dbReference type="AlphaFoldDB" id="A0A1J3ED96"/>
<protein>
    <submittedName>
        <fullName evidence="1">Uncharacterized protein</fullName>
    </submittedName>
</protein>
<dbReference type="EMBL" id="GEVI01005260">
    <property type="protein sequence ID" value="JAU27060.1"/>
    <property type="molecule type" value="Transcribed_RNA"/>
</dbReference>
<reference evidence="1" key="1">
    <citation type="submission" date="2016-07" db="EMBL/GenBank/DDBJ databases">
        <title>De novo transcriptome assembly of four accessions of the metal hyperaccumulator plant Noccaea caerulescens.</title>
        <authorList>
            <person name="Blande D."/>
            <person name="Halimaa P."/>
            <person name="Tervahauta A.I."/>
            <person name="Aarts M.G."/>
            <person name="Karenlampi S.O."/>
        </authorList>
    </citation>
    <scope>NUCLEOTIDE SEQUENCE</scope>
</reference>
<evidence type="ECO:0000313" key="3">
    <source>
        <dbReference type="EMBL" id="JAU66618.1"/>
    </source>
</evidence>
<gene>
    <name evidence="1" type="ORF">GA_TR20087_c0_g1_i1_g.67121</name>
    <name evidence="2" type="ORF">LC_TR9137_c0_g1_i1_g.32826</name>
    <name evidence="3" type="ORF">LE_TR450_c0_g1_i1_g.1205</name>
    <name evidence="4" type="ORF">MP_TR22221_c0_g1_i1_g.62687</name>
</gene>
<name>A0A1J3ED96_NOCCA</name>
<organism evidence="1">
    <name type="scientific">Noccaea caerulescens</name>
    <name type="common">Alpine penny-cress</name>
    <name type="synonym">Thlaspi caerulescens</name>
    <dbReference type="NCBI Taxonomy" id="107243"/>
    <lineage>
        <taxon>Eukaryota</taxon>
        <taxon>Viridiplantae</taxon>
        <taxon>Streptophyta</taxon>
        <taxon>Embryophyta</taxon>
        <taxon>Tracheophyta</taxon>
        <taxon>Spermatophyta</taxon>
        <taxon>Magnoliopsida</taxon>
        <taxon>eudicotyledons</taxon>
        <taxon>Gunneridae</taxon>
        <taxon>Pentapetalae</taxon>
        <taxon>rosids</taxon>
        <taxon>malvids</taxon>
        <taxon>Brassicales</taxon>
        <taxon>Brassicaceae</taxon>
        <taxon>Coluteocarpeae</taxon>
        <taxon>Noccaea</taxon>
    </lineage>
</organism>
<dbReference type="EMBL" id="GEVM01015264">
    <property type="protein sequence ID" value="JAU90674.1"/>
    <property type="molecule type" value="Transcribed_RNA"/>
</dbReference>
<dbReference type="EMBL" id="GEVL01010723">
    <property type="protein sequence ID" value="JAU66618.1"/>
    <property type="molecule type" value="Transcribed_RNA"/>
</dbReference>
<accession>A0A1J3ED96</accession>